<evidence type="ECO:0000256" key="5">
    <source>
        <dbReference type="ARBA" id="ARBA00022989"/>
    </source>
</evidence>
<evidence type="ECO:0000313" key="8">
    <source>
        <dbReference type="EMBL" id="BAY83952.1"/>
    </source>
</evidence>
<evidence type="ECO:0000256" key="2">
    <source>
        <dbReference type="ARBA" id="ARBA00007430"/>
    </source>
</evidence>
<proteinExistence type="inferred from homology"/>
<feature type="transmembrane region" description="Helical" evidence="7">
    <location>
        <begin position="175"/>
        <end position="194"/>
    </location>
</feature>
<keyword evidence="4 7" id="KW-0812">Transmembrane</keyword>
<name>A0A1Z4LRS7_9CYAN</name>
<feature type="transmembrane region" description="Helical" evidence="7">
    <location>
        <begin position="341"/>
        <end position="367"/>
    </location>
</feature>
<evidence type="ECO:0000256" key="4">
    <source>
        <dbReference type="ARBA" id="ARBA00022692"/>
    </source>
</evidence>
<dbReference type="EMBL" id="AP018227">
    <property type="protein sequence ID" value="BAY83952.1"/>
    <property type="molecule type" value="Genomic_DNA"/>
</dbReference>
<evidence type="ECO:0000256" key="3">
    <source>
        <dbReference type="ARBA" id="ARBA00022475"/>
    </source>
</evidence>
<keyword evidence="3" id="KW-1003">Cell membrane</keyword>
<feature type="transmembrane region" description="Helical" evidence="7">
    <location>
        <begin position="310"/>
        <end position="329"/>
    </location>
</feature>
<keyword evidence="5 7" id="KW-1133">Transmembrane helix</keyword>
<organism evidence="8 9">
    <name type="scientific">Calothrix parasitica NIES-267</name>
    <dbReference type="NCBI Taxonomy" id="1973488"/>
    <lineage>
        <taxon>Bacteria</taxon>
        <taxon>Bacillati</taxon>
        <taxon>Cyanobacteriota</taxon>
        <taxon>Cyanophyceae</taxon>
        <taxon>Nostocales</taxon>
        <taxon>Calotrichaceae</taxon>
        <taxon>Calothrix</taxon>
    </lineage>
</organism>
<dbReference type="AlphaFoldDB" id="A0A1Z4LRS7"/>
<feature type="transmembrane region" description="Helical" evidence="7">
    <location>
        <begin position="115"/>
        <end position="139"/>
    </location>
</feature>
<keyword evidence="6 7" id="KW-0472">Membrane</keyword>
<feature type="transmembrane region" description="Helical" evidence="7">
    <location>
        <begin position="21"/>
        <end position="41"/>
    </location>
</feature>
<dbReference type="Proteomes" id="UP000218418">
    <property type="component" value="Chromosome"/>
</dbReference>
<protein>
    <submittedName>
        <fullName evidence="8">Putative O-antigen translocase</fullName>
    </submittedName>
</protein>
<dbReference type="Pfam" id="PF13440">
    <property type="entry name" value="Polysacc_synt_3"/>
    <property type="match status" value="1"/>
</dbReference>
<evidence type="ECO:0000256" key="7">
    <source>
        <dbReference type="SAM" id="Phobius"/>
    </source>
</evidence>
<feature type="transmembrane region" description="Helical" evidence="7">
    <location>
        <begin position="398"/>
        <end position="421"/>
    </location>
</feature>
<gene>
    <name evidence="8" type="ORF">NIES267_34460</name>
</gene>
<accession>A0A1Z4LRS7</accession>
<evidence type="ECO:0000256" key="1">
    <source>
        <dbReference type="ARBA" id="ARBA00004651"/>
    </source>
</evidence>
<dbReference type="PANTHER" id="PTHR30250">
    <property type="entry name" value="PST FAMILY PREDICTED COLANIC ACID TRANSPORTER"/>
    <property type="match status" value="1"/>
</dbReference>
<evidence type="ECO:0000256" key="6">
    <source>
        <dbReference type="ARBA" id="ARBA00023136"/>
    </source>
</evidence>
<comment type="similarity">
    <text evidence="2">Belongs to the polysaccharide synthase family.</text>
</comment>
<reference evidence="8 9" key="1">
    <citation type="submission" date="2017-06" db="EMBL/GenBank/DDBJ databases">
        <title>Genome sequencing of cyanobaciteial culture collection at National Institute for Environmental Studies (NIES).</title>
        <authorList>
            <person name="Hirose Y."/>
            <person name="Shimura Y."/>
            <person name="Fujisawa T."/>
            <person name="Nakamura Y."/>
            <person name="Kawachi M."/>
        </authorList>
    </citation>
    <scope>NUCLEOTIDE SEQUENCE [LARGE SCALE GENOMIC DNA]</scope>
    <source>
        <strain evidence="8 9">NIES-267</strain>
    </source>
</reference>
<feature type="transmembrane region" description="Helical" evidence="7">
    <location>
        <begin position="374"/>
        <end position="392"/>
    </location>
</feature>
<dbReference type="GO" id="GO:0005886">
    <property type="term" value="C:plasma membrane"/>
    <property type="evidence" value="ECO:0007669"/>
    <property type="project" value="UniProtKB-SubCell"/>
</dbReference>
<feature type="transmembrane region" description="Helical" evidence="7">
    <location>
        <begin position="85"/>
        <end position="109"/>
    </location>
</feature>
<comment type="subcellular location">
    <subcellularLocation>
        <location evidence="1">Cell membrane</location>
        <topology evidence="1">Multi-pass membrane protein</topology>
    </subcellularLocation>
</comment>
<sequence>MKSQIQRLKNLISKSAFVRSVTVLAGGTAIAQGLVILTLPLLTRLYTPKDMGWFGLFTAFINIATVAASLLYEAGIVAAKDEEEAAYLTILSLILAVITTPIAALSFFALVKFNLLGFASIPIQTIFWISLAFLLTAIFKVLRYWLIRKKLFKLIGKVTVIQSGVRSLSQVGLGLLPFGWLGLLIGDIIGRGFGIGRMLKHTTQDMLHLTKPINIEKLSKVARCYSEFPIYSLPSSLINILAQSLTVPIITQLYGVTAGGYFVLAQRTLALPLSLISRSVADAFHSQIASYAKEEPTKVKYCFLRTAKTLALIAFIPTLGIAILSPQLFSLVFGENWSQAGLLVTIMTPWAFAGVIVSPLSRIVFVLGKQKWKLIYDVFALTTLISVLYIGFIFKLSLISSITFLSIMNVIAYGLYFLILLRISQMN</sequence>
<feature type="transmembrane region" description="Helical" evidence="7">
    <location>
        <begin position="53"/>
        <end position="73"/>
    </location>
</feature>
<dbReference type="PANTHER" id="PTHR30250:SF10">
    <property type="entry name" value="LIPOPOLYSACCHARIDE BIOSYNTHESIS PROTEIN WZXC"/>
    <property type="match status" value="1"/>
</dbReference>
<dbReference type="OrthoDB" id="109075at2"/>
<keyword evidence="9" id="KW-1185">Reference proteome</keyword>
<evidence type="ECO:0000313" key="9">
    <source>
        <dbReference type="Proteomes" id="UP000218418"/>
    </source>
</evidence>
<dbReference type="InterPro" id="IPR050833">
    <property type="entry name" value="Poly_Biosynth_Transport"/>
</dbReference>